<evidence type="ECO:0000256" key="12">
    <source>
        <dbReference type="RuleBase" id="RU003476"/>
    </source>
</evidence>
<dbReference type="AlphaFoldDB" id="A9WQB5"/>
<keyword evidence="4" id="KW-0235">DNA replication</keyword>
<evidence type="ECO:0000256" key="5">
    <source>
        <dbReference type="ARBA" id="ARBA00022723"/>
    </source>
</evidence>
<dbReference type="PRINTS" id="PR00502">
    <property type="entry name" value="NUDIXFAMILY"/>
</dbReference>
<dbReference type="EC" id="3.6.1.55" evidence="11"/>
<dbReference type="GO" id="GO:0035539">
    <property type="term" value="F:8-oxo-7,8-dihydrodeoxyguanosine triphosphate pyrophosphatase activity"/>
    <property type="evidence" value="ECO:0007669"/>
    <property type="project" value="UniProtKB-EC"/>
</dbReference>
<dbReference type="PANTHER" id="PTHR47707">
    <property type="entry name" value="8-OXO-DGTP DIPHOSPHATASE"/>
    <property type="match status" value="1"/>
</dbReference>
<dbReference type="eggNOG" id="COG0494">
    <property type="taxonomic scope" value="Bacteria"/>
</dbReference>
<dbReference type="GO" id="GO:0006260">
    <property type="term" value="P:DNA replication"/>
    <property type="evidence" value="ECO:0007669"/>
    <property type="project" value="UniProtKB-KW"/>
</dbReference>
<reference evidence="15" key="1">
    <citation type="journal article" date="2008" name="J. Bacteriol.">
        <title>Genome sequence of the fish pathogen Renibacterium salmoninarum suggests reductive evolution away from an environmental Arthrobacter ancestor.</title>
        <authorList>
            <person name="Wiens G.D."/>
            <person name="Rockey D.D."/>
            <person name="Wu Z."/>
            <person name="Chang J."/>
            <person name="Levy R."/>
            <person name="Crane S."/>
            <person name="Chen D.S."/>
            <person name="Capri G.R."/>
            <person name="Burnett J.R."/>
            <person name="Sudheesh P.S."/>
            <person name="Schipma M.J."/>
            <person name="Burd H."/>
            <person name="Bhattacharyya A."/>
            <person name="Rhodes L.D."/>
            <person name="Kaul R."/>
            <person name="Strom M.S."/>
        </authorList>
    </citation>
    <scope>NUCLEOTIDE SEQUENCE [LARGE SCALE GENOMIC DNA]</scope>
    <source>
        <strain evidence="15">ATCC 33209 / DSM 20767 / JCM 11484 / NBRC 15589 / NCIMB 2235</strain>
    </source>
</reference>
<dbReference type="PANTHER" id="PTHR47707:SF1">
    <property type="entry name" value="NUDIX HYDROLASE FAMILY PROTEIN"/>
    <property type="match status" value="1"/>
</dbReference>
<dbReference type="PROSITE" id="PS51462">
    <property type="entry name" value="NUDIX"/>
    <property type="match status" value="1"/>
</dbReference>
<keyword evidence="5" id="KW-0479">Metal-binding</keyword>
<evidence type="ECO:0000256" key="6">
    <source>
        <dbReference type="ARBA" id="ARBA00022763"/>
    </source>
</evidence>
<keyword evidence="7 12" id="KW-0378">Hydrolase</keyword>
<comment type="similarity">
    <text evidence="2 12">Belongs to the Nudix hydrolase family.</text>
</comment>
<name>A9WQB5_RENSM</name>
<dbReference type="SUPFAM" id="SSF55811">
    <property type="entry name" value="Nudix"/>
    <property type="match status" value="1"/>
</dbReference>
<feature type="domain" description="Nudix hydrolase" evidence="13">
    <location>
        <begin position="2"/>
        <end position="78"/>
    </location>
</feature>
<dbReference type="Pfam" id="PF00293">
    <property type="entry name" value="NUDIX"/>
    <property type="match status" value="1"/>
</dbReference>
<dbReference type="Proteomes" id="UP000002007">
    <property type="component" value="Chromosome"/>
</dbReference>
<proteinExistence type="inferred from homology"/>
<dbReference type="STRING" id="288705.RSal33209_0751"/>
<dbReference type="InterPro" id="IPR000086">
    <property type="entry name" value="NUDIX_hydrolase_dom"/>
</dbReference>
<evidence type="ECO:0000256" key="4">
    <source>
        <dbReference type="ARBA" id="ARBA00022705"/>
    </source>
</evidence>
<evidence type="ECO:0000313" key="14">
    <source>
        <dbReference type="EMBL" id="ABY22498.1"/>
    </source>
</evidence>
<evidence type="ECO:0000256" key="10">
    <source>
        <dbReference type="ARBA" id="ARBA00035861"/>
    </source>
</evidence>
<keyword evidence="9" id="KW-0234">DNA repair</keyword>
<keyword evidence="6" id="KW-0227">DNA damage</keyword>
<protein>
    <recommendedName>
        <fullName evidence="11">8-oxo-dGTP diphosphatase</fullName>
        <ecNumber evidence="11">3.6.1.55</ecNumber>
    </recommendedName>
</protein>
<evidence type="ECO:0000256" key="3">
    <source>
        <dbReference type="ARBA" id="ARBA00022457"/>
    </source>
</evidence>
<accession>A9WQB5</accession>
<dbReference type="InterPro" id="IPR047127">
    <property type="entry name" value="MutT-like"/>
</dbReference>
<comment type="catalytic activity">
    <reaction evidence="10">
        <text>8-oxo-dGTP + H2O = 8-oxo-dGMP + diphosphate + H(+)</text>
        <dbReference type="Rhea" id="RHEA:31575"/>
        <dbReference type="ChEBI" id="CHEBI:15377"/>
        <dbReference type="ChEBI" id="CHEBI:15378"/>
        <dbReference type="ChEBI" id="CHEBI:33019"/>
        <dbReference type="ChEBI" id="CHEBI:63224"/>
        <dbReference type="ChEBI" id="CHEBI:77896"/>
        <dbReference type="EC" id="3.6.1.55"/>
    </reaction>
</comment>
<keyword evidence="3" id="KW-0515">Mutator protein</keyword>
<evidence type="ECO:0000256" key="11">
    <source>
        <dbReference type="ARBA" id="ARBA00038905"/>
    </source>
</evidence>
<evidence type="ECO:0000313" key="15">
    <source>
        <dbReference type="Proteomes" id="UP000002007"/>
    </source>
</evidence>
<dbReference type="GO" id="GO:0044716">
    <property type="term" value="F:8-oxo-GDP phosphatase activity"/>
    <property type="evidence" value="ECO:0007669"/>
    <property type="project" value="TreeGrafter"/>
</dbReference>
<dbReference type="GO" id="GO:0006281">
    <property type="term" value="P:DNA repair"/>
    <property type="evidence" value="ECO:0007669"/>
    <property type="project" value="UniProtKB-KW"/>
</dbReference>
<dbReference type="GO" id="GO:0044715">
    <property type="term" value="F:8-oxo-dGDP phosphatase activity"/>
    <property type="evidence" value="ECO:0007669"/>
    <property type="project" value="TreeGrafter"/>
</dbReference>
<dbReference type="RefSeq" id="WP_012244197.1">
    <property type="nucleotide sequence ID" value="NC_010168.1"/>
</dbReference>
<dbReference type="InterPro" id="IPR020476">
    <property type="entry name" value="Nudix_hydrolase"/>
</dbReference>
<evidence type="ECO:0000256" key="9">
    <source>
        <dbReference type="ARBA" id="ARBA00023204"/>
    </source>
</evidence>
<dbReference type="InterPro" id="IPR015797">
    <property type="entry name" value="NUDIX_hydrolase-like_dom_sf"/>
</dbReference>
<dbReference type="GO" id="GO:0008413">
    <property type="term" value="F:8-oxo-7,8-dihydroguanosine triphosphate pyrophosphatase activity"/>
    <property type="evidence" value="ECO:0007669"/>
    <property type="project" value="TreeGrafter"/>
</dbReference>
<dbReference type="InterPro" id="IPR020084">
    <property type="entry name" value="NUDIX_hydrolase_CS"/>
</dbReference>
<organism evidence="14 15">
    <name type="scientific">Renibacterium salmoninarum (strain ATCC 33209 / DSM 20767 / JCM 11484 / NBRC 15589 / NCIMB 2235)</name>
    <dbReference type="NCBI Taxonomy" id="288705"/>
    <lineage>
        <taxon>Bacteria</taxon>
        <taxon>Bacillati</taxon>
        <taxon>Actinomycetota</taxon>
        <taxon>Actinomycetes</taxon>
        <taxon>Micrococcales</taxon>
        <taxon>Micrococcaceae</taxon>
        <taxon>Renibacterium</taxon>
    </lineage>
</organism>
<keyword evidence="8" id="KW-0460">Magnesium</keyword>
<evidence type="ECO:0000256" key="7">
    <source>
        <dbReference type="ARBA" id="ARBA00022801"/>
    </source>
</evidence>
<dbReference type="Gene3D" id="3.90.79.10">
    <property type="entry name" value="Nucleoside Triphosphate Pyrophosphohydrolase"/>
    <property type="match status" value="1"/>
</dbReference>
<evidence type="ECO:0000259" key="13">
    <source>
        <dbReference type="PROSITE" id="PS51462"/>
    </source>
</evidence>
<evidence type="ECO:0000256" key="2">
    <source>
        <dbReference type="ARBA" id="ARBA00005582"/>
    </source>
</evidence>
<gene>
    <name evidence="14" type="ordered locus">RSal33209_0751</name>
</gene>
<dbReference type="KEGG" id="rsa:RSal33209_0751"/>
<evidence type="ECO:0000256" key="1">
    <source>
        <dbReference type="ARBA" id="ARBA00001946"/>
    </source>
</evidence>
<evidence type="ECO:0000256" key="8">
    <source>
        <dbReference type="ARBA" id="ARBA00022842"/>
    </source>
</evidence>
<dbReference type="EMBL" id="CP000910">
    <property type="protein sequence ID" value="ABY22498.1"/>
    <property type="molecule type" value="Genomic_DNA"/>
</dbReference>
<dbReference type="PROSITE" id="PS00893">
    <property type="entry name" value="NUDIX_BOX"/>
    <property type="match status" value="1"/>
</dbReference>
<comment type="cofactor">
    <cofactor evidence="1">
        <name>Mg(2+)</name>
        <dbReference type="ChEBI" id="CHEBI:18420"/>
    </cofactor>
</comment>
<dbReference type="HOGENOM" id="CLU_2619525_0_0_11"/>
<keyword evidence="15" id="KW-1185">Reference proteome</keyword>
<sequence>MKSKQIVGGAIVDDLQRPSRLLVARRSAPESSLGLWEFPGGKVEIAELPEAALHRELAEELGVQVKLGHEVTGPDTDG</sequence>
<dbReference type="GO" id="GO:0046872">
    <property type="term" value="F:metal ion binding"/>
    <property type="evidence" value="ECO:0007669"/>
    <property type="project" value="UniProtKB-KW"/>
</dbReference>